<gene>
    <name evidence="2" type="ORF">EUA98_09230</name>
</gene>
<dbReference type="Pfam" id="PF20181">
    <property type="entry name" value="DUF6544"/>
    <property type="match status" value="1"/>
</dbReference>
<sequence length="189" mass="20478">MTSFRAEHRRRTEAALREQLAGAVVTEADLARLPGLVAAHVRRSGAVGHPRVVSFRARVHGRIRAGSTAPWMTFTGEQVNTCGPQPSRVFIMKARMFGLPVDVLHVFAGPAASMRVRLCSLVPMVNAAGPDLRRAETVTVFNDLCVLAPAALVDAAVVWDAVDDDTRARRPLHRRPAAPHPGRGPMART</sequence>
<reference evidence="2 3" key="1">
    <citation type="submission" date="2019-01" db="EMBL/GenBank/DDBJ databases">
        <title>Novel species of Cellulomonas.</title>
        <authorList>
            <person name="Liu Q."/>
            <person name="Xin Y.-H."/>
        </authorList>
    </citation>
    <scope>NUCLEOTIDE SEQUENCE [LARGE SCALE GENOMIC DNA]</scope>
    <source>
        <strain evidence="2 3">HLT2-17</strain>
    </source>
</reference>
<dbReference type="EMBL" id="SDWW01000018">
    <property type="protein sequence ID" value="RYV51323.1"/>
    <property type="molecule type" value="Genomic_DNA"/>
</dbReference>
<protein>
    <submittedName>
        <fullName evidence="2">Uncharacterized protein</fullName>
    </submittedName>
</protein>
<feature type="region of interest" description="Disordered" evidence="1">
    <location>
        <begin position="169"/>
        <end position="189"/>
    </location>
</feature>
<dbReference type="AlphaFoldDB" id="A0A4Q5N285"/>
<evidence type="ECO:0000256" key="1">
    <source>
        <dbReference type="SAM" id="MobiDB-lite"/>
    </source>
</evidence>
<accession>A0A4Q5N285</accession>
<evidence type="ECO:0000313" key="3">
    <source>
        <dbReference type="Proteomes" id="UP000293764"/>
    </source>
</evidence>
<dbReference type="RefSeq" id="WP_130102389.1">
    <property type="nucleotide sequence ID" value="NZ_SDWW01000018.1"/>
</dbReference>
<dbReference type="OrthoDB" id="3817559at2"/>
<dbReference type="Proteomes" id="UP000293764">
    <property type="component" value="Unassembled WGS sequence"/>
</dbReference>
<comment type="caution">
    <text evidence="2">The sequence shown here is derived from an EMBL/GenBank/DDBJ whole genome shotgun (WGS) entry which is preliminary data.</text>
</comment>
<feature type="compositionally biased region" description="Low complexity" evidence="1">
    <location>
        <begin position="180"/>
        <end position="189"/>
    </location>
</feature>
<proteinExistence type="predicted"/>
<organism evidence="2 3">
    <name type="scientific">Pengzhenrongella frigida</name>
    <dbReference type="NCBI Taxonomy" id="1259133"/>
    <lineage>
        <taxon>Bacteria</taxon>
        <taxon>Bacillati</taxon>
        <taxon>Actinomycetota</taxon>
        <taxon>Actinomycetes</taxon>
        <taxon>Micrococcales</taxon>
        <taxon>Pengzhenrongella</taxon>
    </lineage>
</organism>
<keyword evidence="3" id="KW-1185">Reference proteome</keyword>
<name>A0A4Q5N285_9MICO</name>
<dbReference type="InterPro" id="IPR046674">
    <property type="entry name" value="DUF6544"/>
</dbReference>
<evidence type="ECO:0000313" key="2">
    <source>
        <dbReference type="EMBL" id="RYV51323.1"/>
    </source>
</evidence>